<organism evidence="2">
    <name type="scientific">Caedibacter taeniospiralis</name>
    <dbReference type="NCBI Taxonomy" id="28907"/>
    <lineage>
        <taxon>Bacteria</taxon>
        <taxon>Pseudomonadati</taxon>
        <taxon>Pseudomonadota</taxon>
        <taxon>Gammaproteobacteria</taxon>
        <taxon>Thiotrichales</taxon>
        <taxon>Fastidiosibacteraceae</taxon>
        <taxon>Caedibacter</taxon>
    </lineage>
</organism>
<dbReference type="EMBL" id="AY422720">
    <property type="protein sequence ID" value="AAR87114.1"/>
    <property type="molecule type" value="Genomic_DNA"/>
</dbReference>
<name>Q6TFE5_CAETA</name>
<dbReference type="Gene3D" id="3.40.50.300">
    <property type="entry name" value="P-loop containing nucleotide triphosphate hydrolases"/>
    <property type="match status" value="1"/>
</dbReference>
<accession>Q6TFE5</accession>
<proteinExistence type="predicted"/>
<dbReference type="PANTHER" id="PTHR13696">
    <property type="entry name" value="P-LOOP CONTAINING NUCLEOSIDE TRIPHOSPHATE HYDROLASE"/>
    <property type="match status" value="1"/>
</dbReference>
<evidence type="ECO:0000259" key="1">
    <source>
        <dbReference type="Pfam" id="PF13614"/>
    </source>
</evidence>
<dbReference type="AlphaFoldDB" id="Q6TFE5"/>
<evidence type="ECO:0000313" key="2">
    <source>
        <dbReference type="EMBL" id="AAR87114.1"/>
    </source>
</evidence>
<dbReference type="CDD" id="cd02042">
    <property type="entry name" value="ParAB_family"/>
    <property type="match status" value="1"/>
</dbReference>
<feature type="domain" description="AAA" evidence="1">
    <location>
        <begin position="3"/>
        <end position="142"/>
    </location>
</feature>
<dbReference type="InterPro" id="IPR050678">
    <property type="entry name" value="DNA_Partitioning_ATPase"/>
</dbReference>
<keyword evidence="2" id="KW-0614">Plasmid</keyword>
<dbReference type="PANTHER" id="PTHR13696:SF99">
    <property type="entry name" value="COBYRINIC ACID AC-DIAMIDE SYNTHASE"/>
    <property type="match status" value="1"/>
</dbReference>
<sequence length="219" mass="24606">MALIELDQQANLTRTLGVDARKKPVLIDYINDKLEISDLLINIFDGLDFIPSRVDNALLDNSLMLGKHPLDKVFNKPFSELKSKYDIIVIDCPPSIGSAVSAATLASDEIIMPITPTDYALAGLELTHHEILNLCEKYDKDIVLKILFNKFDSRTNLSHEVMKYVLKNKQCNSILLRSYIRSLQSIENCIAASISVFDSFKKTPEKEDFSLLTSEILGI</sequence>
<dbReference type="SUPFAM" id="SSF52540">
    <property type="entry name" value="P-loop containing nucleoside triphosphate hydrolases"/>
    <property type="match status" value="1"/>
</dbReference>
<geneLocation type="plasmid" evidence="2">
    <name>pKAP298</name>
</geneLocation>
<dbReference type="InterPro" id="IPR027417">
    <property type="entry name" value="P-loop_NTPase"/>
</dbReference>
<dbReference type="InterPro" id="IPR025669">
    <property type="entry name" value="AAA_dom"/>
</dbReference>
<protein>
    <submittedName>
        <fullName evidence="2">Putative ParA protein</fullName>
    </submittedName>
</protein>
<dbReference type="Pfam" id="PF13614">
    <property type="entry name" value="AAA_31"/>
    <property type="match status" value="1"/>
</dbReference>
<reference evidence="2" key="1">
    <citation type="journal article" date="2005" name="J. Mol. Evol.">
        <title>Sequence, transcription activity, and evolutionary origin of the R-body coding plasmid pKAP298 from the intracellular parasitic bacterium Caedibacter taeniospiralis.</title>
        <authorList>
            <person name="Jeblick J."/>
            <person name="Kusch J."/>
        </authorList>
    </citation>
    <scope>NUCLEOTIDE SEQUENCE</scope>
    <source>
        <plasmid evidence="2">pKAP298</plasmid>
    </source>
</reference>